<comment type="caution">
    <text evidence="1">The sequence shown here is derived from an EMBL/GenBank/DDBJ whole genome shotgun (WGS) entry which is preliminary data.</text>
</comment>
<proteinExistence type="predicted"/>
<gene>
    <name evidence="1" type="ORF">NSPZN2_40606</name>
</gene>
<keyword evidence="2" id="KW-1185">Reference proteome</keyword>
<organism evidence="1 2">
    <name type="scientific">Nitrospira defluvii</name>
    <dbReference type="NCBI Taxonomy" id="330214"/>
    <lineage>
        <taxon>Bacteria</taxon>
        <taxon>Pseudomonadati</taxon>
        <taxon>Nitrospirota</taxon>
        <taxon>Nitrospiria</taxon>
        <taxon>Nitrospirales</taxon>
        <taxon>Nitrospiraceae</taxon>
        <taxon>Nitrospira</taxon>
    </lineage>
</organism>
<name>A0ABN7LZW2_9BACT</name>
<dbReference type="Proteomes" id="UP000675880">
    <property type="component" value="Unassembled WGS sequence"/>
</dbReference>
<protein>
    <submittedName>
        <fullName evidence="1">Uncharacterized protein</fullName>
    </submittedName>
</protein>
<evidence type="ECO:0000313" key="2">
    <source>
        <dbReference type="Proteomes" id="UP000675880"/>
    </source>
</evidence>
<accession>A0ABN7LZW2</accession>
<reference evidence="1 2" key="1">
    <citation type="submission" date="2021-02" db="EMBL/GenBank/DDBJ databases">
        <authorList>
            <person name="Han P."/>
        </authorList>
    </citation>
    <scope>NUCLEOTIDE SEQUENCE [LARGE SCALE GENOMIC DNA]</scope>
    <source>
        <strain evidence="1">Candidatus Nitrospira sp. ZN2</strain>
    </source>
</reference>
<dbReference type="RefSeq" id="WP_213043406.1">
    <property type="nucleotide sequence ID" value="NZ_CAJNBJ010000017.1"/>
</dbReference>
<dbReference type="EMBL" id="CAJNBJ010000017">
    <property type="protein sequence ID" value="CAE6777841.1"/>
    <property type="molecule type" value="Genomic_DNA"/>
</dbReference>
<sequence length="152" mass="17371">MAKSQFLTDSDAETIGWELAQRTADNQLDIWQRLLYQLSRAVSQADSPCHDRLWTINDTLYQLRRLPCPYLDLCVPMTPAEAYRLSQPGIQLGFDGLMRLQSLLHETSEQLGDHPAALPLLWVRDGIEERNAALMRRLTVTMEGESGWAKEE</sequence>
<evidence type="ECO:0000313" key="1">
    <source>
        <dbReference type="EMBL" id="CAE6777841.1"/>
    </source>
</evidence>